<dbReference type="Proteomes" id="UP000182257">
    <property type="component" value="Unassembled WGS sequence"/>
</dbReference>
<reference evidence="3 4" key="1">
    <citation type="submission" date="2016-10" db="EMBL/GenBank/DDBJ databases">
        <authorList>
            <person name="de Groot N.N."/>
        </authorList>
    </citation>
    <scope>NUCLEOTIDE SEQUENCE [LARGE SCALE GENOMIC DNA]</scope>
    <source>
        <strain evidence="3 4">D31d</strain>
    </source>
</reference>
<feature type="coiled-coil region" evidence="1">
    <location>
        <begin position="178"/>
        <end position="205"/>
    </location>
</feature>
<feature type="compositionally biased region" description="Gly residues" evidence="2">
    <location>
        <begin position="632"/>
        <end position="641"/>
    </location>
</feature>
<feature type="coiled-coil region" evidence="1">
    <location>
        <begin position="12"/>
        <end position="39"/>
    </location>
</feature>
<evidence type="ECO:0000256" key="1">
    <source>
        <dbReference type="SAM" id="Coils"/>
    </source>
</evidence>
<keyword evidence="1" id="KW-0175">Coiled coil</keyword>
<proteinExistence type="predicted"/>
<gene>
    <name evidence="3" type="ORF">SAMN05216462_2787</name>
</gene>
<protein>
    <submittedName>
        <fullName evidence="3">Uncharacterized protein</fullName>
    </submittedName>
</protein>
<feature type="region of interest" description="Disordered" evidence="2">
    <location>
        <begin position="614"/>
        <end position="654"/>
    </location>
</feature>
<sequence length="654" mass="70441">MGYIFDDWKKILDTYQECVEKELEEIHQQKAEVQQIKADIFNRLDSGLYYHSNERIVISAPEIVIGNVDKSGDLSGGMGRVVIKGSDIKLEGVGESGSITSRAPSIRQVAVNPGTDGMENVVCDTSEIVSQACNIVMHSSDSKDVFSQKAESAGRGGIWIHADQDLNIEAALTNDKRKETIEAQVSILTEQATNLKNQLKACKDDVDTVFKQMNALLTIEDEKNGAKDYALHVNMVDLDELHQQMDETLPSLYQSTMMFIRTVSQLAEVNRKKKALEEEKKALKSTDDFKQKTTGAQMNISAEKIIMATNDGDGNIHTNDEAGIVINTPRMNMNMTDENGKLVEKGGLGITAQNVTISTLNPSDDNMELTATGSVNIQSKDISFEAMDLKRSDVSIQEKQLTDDGIISMTAKTIEVSTANPQNVERDKDGKLTKGDFVGTGDVIIKSKTVTLESLDYEVADGNLKTKALTKDSKLSVRTEKTDILSADAEGKATGSFSVNAKAVSVKSMDVDKEKLTDSALAAGSTMTLVSEKMYVGSKSKDIKSKKIQAQTEELGLFADKTLEAQQGEAKAVLQLADGNAALSGSKTQVYGDTTINAKTEVKGELKAPKLSGDSIEAKSAFKSPNISDGMAAGGGGGGGSLSAKLKTEDAPKE</sequence>
<dbReference type="OrthoDB" id="1090237at2"/>
<name>A0A1H4EFB7_XYLRU</name>
<accession>A0A1H4EFB7</accession>
<dbReference type="AlphaFoldDB" id="A0A1H4EFB7"/>
<evidence type="ECO:0000256" key="2">
    <source>
        <dbReference type="SAM" id="MobiDB-lite"/>
    </source>
</evidence>
<dbReference type="EMBL" id="FNRF01000005">
    <property type="protein sequence ID" value="SEA83751.1"/>
    <property type="molecule type" value="Genomic_DNA"/>
</dbReference>
<evidence type="ECO:0000313" key="3">
    <source>
        <dbReference type="EMBL" id="SEA83751.1"/>
    </source>
</evidence>
<feature type="coiled-coil region" evidence="1">
    <location>
        <begin position="259"/>
        <end position="286"/>
    </location>
</feature>
<evidence type="ECO:0000313" key="4">
    <source>
        <dbReference type="Proteomes" id="UP000182257"/>
    </source>
</evidence>
<dbReference type="RefSeq" id="WP_074762013.1">
    <property type="nucleotide sequence ID" value="NZ_FNRF01000005.1"/>
</dbReference>
<organism evidence="3 4">
    <name type="scientific">Xylanibacter ruminicola</name>
    <name type="common">Prevotella ruminicola</name>
    <dbReference type="NCBI Taxonomy" id="839"/>
    <lineage>
        <taxon>Bacteria</taxon>
        <taxon>Pseudomonadati</taxon>
        <taxon>Bacteroidota</taxon>
        <taxon>Bacteroidia</taxon>
        <taxon>Bacteroidales</taxon>
        <taxon>Prevotellaceae</taxon>
        <taxon>Xylanibacter</taxon>
    </lineage>
</organism>